<dbReference type="Pfam" id="PF02811">
    <property type="entry name" value="PHP"/>
    <property type="match status" value="1"/>
</dbReference>
<keyword evidence="4" id="KW-0235">DNA replication</keyword>
<keyword evidence="5" id="KW-0239">DNA-directed DNA polymerase</keyword>
<evidence type="ECO:0000256" key="2">
    <source>
        <dbReference type="ARBA" id="ARBA00022679"/>
    </source>
</evidence>
<dbReference type="OrthoDB" id="9803237at2"/>
<dbReference type="Gene3D" id="1.10.10.1600">
    <property type="entry name" value="Bacterial DNA polymerase III alpha subunit, thumb domain"/>
    <property type="match status" value="1"/>
</dbReference>
<sequence>MVFAQLQVKTTYSLLQSPTTIKDLVDTAKALGYTTLAITDHNVVYGLVDFYKYCHTVGIKPILGISATFKSLLDPESEATYPYLLYAKNNQGYAHLLEISTAIMLHPEQPIALETVADSLKDLIMVLPPRGELEYLAGTQDTAAQVTYIHRLLSWLDPQNLAIGLTVQGNYSHQLSKLQAVADQTQIALCALGKVDYVRPEQAFDATVLQHIAAGTKLTPTATTDSQTGPFFLPAPDIAAAAFENAGLSQALVMTDWIAENCNVTLNLHHRTQLPQYQVPAGLDADTYLQQLVTAGLKKRLGKTIPTAYQQRADYELQVIQKMGFSDYFLIVWDVINYAHQVHIMTGAGRGSAAGSLVAYALAITEVDPLAYNLLFERFLNPNRANMPDIDLDIPDNRRDELLAYVYQHYGANHVAQIITFGTLAAKMALRDVGRVFGISMPEANAWSKAVPNVLKITLQQALAQSPALQKIVHENKTNELIFRTAAQLEGLPRHYSTHAAGVVLSDEPLTKRVALQMGGDEIPLTQYPMGNVEEVGLLKMDFLGLKNLNILAQTVADVQREYQADFDQKQIPLDDPKTLALFQQGDTNGVFQFESEGIKRVLRRLHPDSFEDIVATNALYRPGPMENIDTFIARKNGLEPVIYPDVALEPILKPTYGILVYQEQVMQAASVMGGFTLGEADLLRRAMSKKKKAVIDENKQRFIEGAVEKGIAIDSARLVYEYIESFANYGFNRSHAVAYSKLAFWLAYLKCHFPASFFVALLNSTIGNNIKTKTYLQEAKKRHIAILGPDINHSVQEYTLQANQIRFGFISIKGMRRDFIEAILTARQVGEFKDFNDFLRRLPKKFVKPDYLTPLIKVGVFDSLIPNRHQLLVNLDKLINTVTLAGDSMSLFEILTPEMVYVDDYSKSQKIELEAELLGIYISGHPLERFEKIPHVTILELQPDKSGAVLYYVRKVKVIRTKKGDQMAFLNGEDLSQSFGVTIFPNVFKRVADWLDREQNLVIKGKFEWDKAHAPQLIAQSIAQAAPILQQQAQLKRLFLQFPPELDTASFRERVYQLLMAHRGHTPVVIFLKREDKKILLKDDHWVTWSPELAQDLQQILGPENIVFR</sequence>
<dbReference type="AlphaFoldDB" id="X0QKH8"/>
<dbReference type="SUPFAM" id="SSF89550">
    <property type="entry name" value="PHP domain-like"/>
    <property type="match status" value="1"/>
</dbReference>
<dbReference type="InterPro" id="IPR029460">
    <property type="entry name" value="DNAPol_HHH"/>
</dbReference>
<evidence type="ECO:0000256" key="3">
    <source>
        <dbReference type="ARBA" id="ARBA00022695"/>
    </source>
</evidence>
<dbReference type="Pfam" id="PF14579">
    <property type="entry name" value="HHH_6"/>
    <property type="match status" value="1"/>
</dbReference>
<evidence type="ECO:0000256" key="6">
    <source>
        <dbReference type="ARBA" id="ARBA00026073"/>
    </source>
</evidence>
<evidence type="ECO:0000313" key="10">
    <source>
        <dbReference type="Proteomes" id="UP000051236"/>
    </source>
</evidence>
<proteinExistence type="predicted"/>
<dbReference type="GO" id="GO:0006260">
    <property type="term" value="P:DNA replication"/>
    <property type="evidence" value="ECO:0007669"/>
    <property type="project" value="UniProtKB-KW"/>
</dbReference>
<dbReference type="Gene3D" id="1.10.150.870">
    <property type="match status" value="1"/>
</dbReference>
<dbReference type="SMART" id="SM00481">
    <property type="entry name" value="POLIIIAc"/>
    <property type="match status" value="1"/>
</dbReference>
<dbReference type="InterPro" id="IPR041931">
    <property type="entry name" value="DNA_pol3_alpha_thumb_dom"/>
</dbReference>
<gene>
    <name evidence="9" type="ORF">FC83_GL002443</name>
</gene>
<evidence type="ECO:0000256" key="4">
    <source>
        <dbReference type="ARBA" id="ARBA00022705"/>
    </source>
</evidence>
<evidence type="ECO:0000256" key="5">
    <source>
        <dbReference type="ARBA" id="ARBA00022932"/>
    </source>
</evidence>
<name>X0QKH8_9LACO</name>
<dbReference type="InterPro" id="IPR016195">
    <property type="entry name" value="Pol/histidinol_Pase-like"/>
</dbReference>
<dbReference type="CDD" id="cd04485">
    <property type="entry name" value="DnaE_OBF"/>
    <property type="match status" value="1"/>
</dbReference>
<reference evidence="9 10" key="1">
    <citation type="journal article" date="2015" name="Genome Announc.">
        <title>Expanding the biotechnology potential of lactobacilli through comparative genomics of 213 strains and associated genera.</title>
        <authorList>
            <person name="Sun Z."/>
            <person name="Harris H.M."/>
            <person name="McCann A."/>
            <person name="Guo C."/>
            <person name="Argimon S."/>
            <person name="Zhang W."/>
            <person name="Yang X."/>
            <person name="Jeffery I.B."/>
            <person name="Cooney J.C."/>
            <person name="Kagawa T.F."/>
            <person name="Liu W."/>
            <person name="Song Y."/>
            <person name="Salvetti E."/>
            <person name="Wrobel A."/>
            <person name="Rasinkangas P."/>
            <person name="Parkhill J."/>
            <person name="Rea M.C."/>
            <person name="O'Sullivan O."/>
            <person name="Ritari J."/>
            <person name="Douillard F.P."/>
            <person name="Paul Ross R."/>
            <person name="Yang R."/>
            <person name="Briner A.E."/>
            <person name="Felis G.E."/>
            <person name="de Vos W.M."/>
            <person name="Barrangou R."/>
            <person name="Klaenhammer T.R."/>
            <person name="Caufield P.W."/>
            <person name="Cui Y."/>
            <person name="Zhang H."/>
            <person name="O'Toole P.W."/>
        </authorList>
    </citation>
    <scope>NUCLEOTIDE SEQUENCE [LARGE SCALE GENOMIC DNA]</scope>
    <source>
        <strain evidence="9 10">DSM 18527</strain>
    </source>
</reference>
<dbReference type="STRING" id="1423734.FC83_GL002443"/>
<dbReference type="eggNOG" id="COG0587">
    <property type="taxonomic scope" value="Bacteria"/>
</dbReference>
<dbReference type="NCBIfam" id="NF004226">
    <property type="entry name" value="PRK05673.1"/>
    <property type="match status" value="1"/>
</dbReference>
<dbReference type="PANTHER" id="PTHR32294:SF0">
    <property type="entry name" value="DNA POLYMERASE III SUBUNIT ALPHA"/>
    <property type="match status" value="1"/>
</dbReference>
<evidence type="ECO:0000313" key="9">
    <source>
        <dbReference type="EMBL" id="KRM36571.1"/>
    </source>
</evidence>
<dbReference type="Pfam" id="PF07733">
    <property type="entry name" value="DNA_pol3_alpha"/>
    <property type="match status" value="1"/>
</dbReference>
<accession>X0QKH8</accession>
<feature type="domain" description="Polymerase/histidinol phosphatase N-terminal" evidence="8">
    <location>
        <begin position="4"/>
        <end position="71"/>
    </location>
</feature>
<evidence type="ECO:0000259" key="8">
    <source>
        <dbReference type="SMART" id="SM00481"/>
    </source>
</evidence>
<evidence type="ECO:0000256" key="7">
    <source>
        <dbReference type="ARBA" id="ARBA00049244"/>
    </source>
</evidence>
<dbReference type="Proteomes" id="UP000051236">
    <property type="component" value="Unassembled WGS sequence"/>
</dbReference>
<dbReference type="InterPro" id="IPR004013">
    <property type="entry name" value="PHP_dom"/>
</dbReference>
<dbReference type="NCBIfam" id="TIGR00594">
    <property type="entry name" value="polc"/>
    <property type="match status" value="1"/>
</dbReference>
<dbReference type="Pfam" id="PF17657">
    <property type="entry name" value="DNA_pol3_finger"/>
    <property type="match status" value="1"/>
</dbReference>
<keyword evidence="10" id="KW-1185">Reference proteome</keyword>
<dbReference type="InterPro" id="IPR003141">
    <property type="entry name" value="Pol/His_phosphatase_N"/>
</dbReference>
<dbReference type="InterPro" id="IPR011708">
    <property type="entry name" value="DNA_pol3_alpha_NTPase_dom"/>
</dbReference>
<organism evidence="9 10">
    <name type="scientific">Agrilactobacillus composti DSM 18527 = JCM 14202</name>
    <dbReference type="NCBI Taxonomy" id="1423734"/>
    <lineage>
        <taxon>Bacteria</taxon>
        <taxon>Bacillati</taxon>
        <taxon>Bacillota</taxon>
        <taxon>Bacilli</taxon>
        <taxon>Lactobacillales</taxon>
        <taxon>Lactobacillaceae</taxon>
        <taxon>Agrilactobacillus</taxon>
    </lineage>
</organism>
<evidence type="ECO:0000256" key="1">
    <source>
        <dbReference type="ARBA" id="ARBA00012417"/>
    </source>
</evidence>
<dbReference type="CDD" id="cd07431">
    <property type="entry name" value="PHP_PolIIIA"/>
    <property type="match status" value="1"/>
</dbReference>
<dbReference type="PANTHER" id="PTHR32294">
    <property type="entry name" value="DNA POLYMERASE III SUBUNIT ALPHA"/>
    <property type="match status" value="1"/>
</dbReference>
<dbReference type="InterPro" id="IPR004805">
    <property type="entry name" value="DnaE2/DnaE/PolC"/>
</dbReference>
<dbReference type="InterPro" id="IPR040982">
    <property type="entry name" value="DNA_pol3_finger"/>
</dbReference>
<dbReference type="EMBL" id="AZGA01000002">
    <property type="protein sequence ID" value="KRM36571.1"/>
    <property type="molecule type" value="Genomic_DNA"/>
</dbReference>
<dbReference type="EC" id="2.7.7.7" evidence="1"/>
<comment type="subunit">
    <text evidence="6">DNA polymerase III contains a core (composed of alpha, epsilon and theta chains) that associates with a tau subunit. This core dimerizes to form the POLIII' complex. PolIII' associates with the gamma complex (composed of gamma, delta, delta', psi and chi chains) and with the beta chain to form the complete DNA polymerase III complex.</text>
</comment>
<keyword evidence="3" id="KW-0548">Nucleotidyltransferase</keyword>
<comment type="catalytic activity">
    <reaction evidence="7">
        <text>DNA(n) + a 2'-deoxyribonucleoside 5'-triphosphate = DNA(n+1) + diphosphate</text>
        <dbReference type="Rhea" id="RHEA:22508"/>
        <dbReference type="Rhea" id="RHEA-COMP:17339"/>
        <dbReference type="Rhea" id="RHEA-COMP:17340"/>
        <dbReference type="ChEBI" id="CHEBI:33019"/>
        <dbReference type="ChEBI" id="CHEBI:61560"/>
        <dbReference type="ChEBI" id="CHEBI:173112"/>
        <dbReference type="EC" id="2.7.7.7"/>
    </reaction>
</comment>
<dbReference type="Gene3D" id="3.20.20.140">
    <property type="entry name" value="Metal-dependent hydrolases"/>
    <property type="match status" value="1"/>
</dbReference>
<protein>
    <recommendedName>
        <fullName evidence="1">DNA-directed DNA polymerase</fullName>
        <ecNumber evidence="1">2.7.7.7</ecNumber>
    </recommendedName>
</protein>
<comment type="caution">
    <text evidence="9">The sequence shown here is derived from an EMBL/GenBank/DDBJ whole genome shotgun (WGS) entry which is preliminary data.</text>
</comment>
<dbReference type="PATRIC" id="fig|1423734.3.peg.2477"/>
<dbReference type="GO" id="GO:0003887">
    <property type="term" value="F:DNA-directed DNA polymerase activity"/>
    <property type="evidence" value="ECO:0007669"/>
    <property type="project" value="UniProtKB-KW"/>
</dbReference>
<keyword evidence="2" id="KW-0808">Transferase</keyword>
<dbReference type="GO" id="GO:0008408">
    <property type="term" value="F:3'-5' exonuclease activity"/>
    <property type="evidence" value="ECO:0007669"/>
    <property type="project" value="InterPro"/>
</dbReference>
<dbReference type="RefSeq" id="WP_035451676.1">
    <property type="nucleotide sequence ID" value="NZ_AZGA01000002.1"/>
</dbReference>